<dbReference type="InterPro" id="IPR036915">
    <property type="entry name" value="Cyclin-like_sf"/>
</dbReference>
<feature type="compositionally biased region" description="Pro residues" evidence="1">
    <location>
        <begin position="119"/>
        <end position="140"/>
    </location>
</feature>
<feature type="region of interest" description="Disordered" evidence="1">
    <location>
        <begin position="111"/>
        <end position="194"/>
    </location>
</feature>
<evidence type="ECO:0000313" key="3">
    <source>
        <dbReference type="Proteomes" id="UP001165060"/>
    </source>
</evidence>
<dbReference type="Gene3D" id="1.10.472.10">
    <property type="entry name" value="Cyclin-like"/>
    <property type="match status" value="1"/>
</dbReference>
<protein>
    <recommendedName>
        <fullName evidence="4">Cyclin N-terminal domain-containing protein</fullName>
    </recommendedName>
</protein>
<feature type="compositionally biased region" description="Low complexity" evidence="1">
    <location>
        <begin position="141"/>
        <end position="154"/>
    </location>
</feature>
<dbReference type="SUPFAM" id="SSF47954">
    <property type="entry name" value="Cyclin-like"/>
    <property type="match status" value="1"/>
</dbReference>
<feature type="compositionally biased region" description="Basic and acidic residues" evidence="1">
    <location>
        <begin position="665"/>
        <end position="674"/>
    </location>
</feature>
<dbReference type="Proteomes" id="UP001165060">
    <property type="component" value="Unassembled WGS sequence"/>
</dbReference>
<gene>
    <name evidence="2" type="ORF">TeGR_g13958</name>
</gene>
<dbReference type="InterPro" id="IPR012388">
    <property type="entry name" value="CABLES1/2"/>
</dbReference>
<name>A0ABQ6MN74_9STRA</name>
<feature type="compositionally biased region" description="Acidic residues" evidence="1">
    <location>
        <begin position="815"/>
        <end position="826"/>
    </location>
</feature>
<dbReference type="PANTHER" id="PTHR22896:SF0">
    <property type="entry name" value="CYCLIN N-TERMINAL DOMAIN-CONTAINING PROTEIN"/>
    <property type="match status" value="1"/>
</dbReference>
<comment type="caution">
    <text evidence="2">The sequence shown here is derived from an EMBL/GenBank/DDBJ whole genome shotgun (WGS) entry which is preliminary data.</text>
</comment>
<accession>A0ABQ6MN74</accession>
<feature type="compositionally biased region" description="Acidic residues" evidence="1">
    <location>
        <begin position="777"/>
        <end position="786"/>
    </location>
</feature>
<feature type="region of interest" description="Disordered" evidence="1">
    <location>
        <begin position="445"/>
        <end position="473"/>
    </location>
</feature>
<feature type="region of interest" description="Disordered" evidence="1">
    <location>
        <begin position="765"/>
        <end position="844"/>
    </location>
</feature>
<keyword evidence="3" id="KW-1185">Reference proteome</keyword>
<feature type="compositionally biased region" description="Basic and acidic residues" evidence="1">
    <location>
        <begin position="266"/>
        <end position="280"/>
    </location>
</feature>
<evidence type="ECO:0000256" key="1">
    <source>
        <dbReference type="SAM" id="MobiDB-lite"/>
    </source>
</evidence>
<feature type="compositionally biased region" description="Pro residues" evidence="1">
    <location>
        <begin position="65"/>
        <end position="83"/>
    </location>
</feature>
<evidence type="ECO:0008006" key="4">
    <source>
        <dbReference type="Google" id="ProtNLM"/>
    </source>
</evidence>
<feature type="region of interest" description="Disordered" evidence="1">
    <location>
        <begin position="656"/>
        <end position="751"/>
    </location>
</feature>
<reference evidence="2 3" key="1">
    <citation type="journal article" date="2023" name="Commun. Biol.">
        <title>Genome analysis of Parmales, the sister group of diatoms, reveals the evolutionary specialization of diatoms from phago-mixotrophs to photoautotrophs.</title>
        <authorList>
            <person name="Ban H."/>
            <person name="Sato S."/>
            <person name="Yoshikawa S."/>
            <person name="Yamada K."/>
            <person name="Nakamura Y."/>
            <person name="Ichinomiya M."/>
            <person name="Sato N."/>
            <person name="Blanc-Mathieu R."/>
            <person name="Endo H."/>
            <person name="Kuwata A."/>
            <person name="Ogata H."/>
        </authorList>
    </citation>
    <scope>NUCLEOTIDE SEQUENCE [LARGE SCALE GENOMIC DNA]</scope>
</reference>
<dbReference type="EMBL" id="BRYB01001577">
    <property type="protein sequence ID" value="GMI28889.1"/>
    <property type="molecule type" value="Genomic_DNA"/>
</dbReference>
<feature type="compositionally biased region" description="Gly residues" evidence="1">
    <location>
        <begin position="789"/>
        <end position="807"/>
    </location>
</feature>
<proteinExistence type="predicted"/>
<feature type="compositionally biased region" description="Basic and acidic residues" evidence="1">
    <location>
        <begin position="445"/>
        <end position="457"/>
    </location>
</feature>
<evidence type="ECO:0000313" key="2">
    <source>
        <dbReference type="EMBL" id="GMI28889.1"/>
    </source>
</evidence>
<dbReference type="PANTHER" id="PTHR22896">
    <property type="entry name" value="CDK5 AND ABL1 ENZYME SUBSTRATE 1"/>
    <property type="match status" value="1"/>
</dbReference>
<feature type="region of interest" description="Disordered" evidence="1">
    <location>
        <begin position="58"/>
        <end position="92"/>
    </location>
</feature>
<feature type="compositionally biased region" description="Gly residues" evidence="1">
    <location>
        <begin position="827"/>
        <end position="837"/>
    </location>
</feature>
<feature type="compositionally biased region" description="Basic and acidic residues" evidence="1">
    <location>
        <begin position="721"/>
        <end position="739"/>
    </location>
</feature>
<feature type="compositionally biased region" description="Basic and acidic residues" evidence="1">
    <location>
        <begin position="682"/>
        <end position="693"/>
    </location>
</feature>
<feature type="region of interest" description="Disordered" evidence="1">
    <location>
        <begin position="262"/>
        <end position="369"/>
    </location>
</feature>
<organism evidence="2 3">
    <name type="scientific">Tetraparma gracilis</name>
    <dbReference type="NCBI Taxonomy" id="2962635"/>
    <lineage>
        <taxon>Eukaryota</taxon>
        <taxon>Sar</taxon>
        <taxon>Stramenopiles</taxon>
        <taxon>Ochrophyta</taxon>
        <taxon>Bolidophyceae</taxon>
        <taxon>Parmales</taxon>
        <taxon>Triparmaceae</taxon>
        <taxon>Tetraparma</taxon>
    </lineage>
</organism>
<feature type="compositionally biased region" description="Acidic residues" evidence="1">
    <location>
        <begin position="338"/>
        <end position="357"/>
    </location>
</feature>
<sequence>MSALASKKARPYRIHNPLTDTFTSCTSHVAALSFLTSVPLQKEESIIVGGYKDRLRIDPAVDPSIDPPGSLPLPSEPSDPSEPPQTTSNAPNRAWWSALFPSASLPDPSLSLPLEAPSLPAPASPPSGPSPPPAPLPDLPPLQSALAASLAAASTRSRPGRRLDGPAAVAVSLPPGLRGGGGRSPRKGKGGGDAAVARGRFERRVAYGVTGEKDGGGALLDGRVFFSALGGYPVGVFNVVKYYATPGRDWRGTSYRAIVGRTRRAAPSDREVALRMERSRARAKKIRARREAGGPVGKRRGNKGGGGNSGPGDSDKSGGSSEEEEGRNPNANSGGEESGSEEDWDWGEDPDSGDEEDSPSRYVPGFVDDPEIVHGRHRQTLMGDRAVGPILSSTIQFVRPGALKSELNKQYRERFDQWEPPKSQRKFIGAKAIAGVYTLIDPTAKEDQQQQQEGEHKPQRKNSVGSVMSDDSEVVEDTIRMPPSLTLSKIRAVKRQSLLGCLEAGCEVATVALACVFFERLCMDCRVDKLNRRITMGACLLLAYKFCEPNIGIDKDDEGGAGGGGIRSKVGRKGDGVFSALLEWLAQEWSLGPKELFSAEWGVFVALEFKLHATPSQVAFHFKLLMKNLEYRPLNYLGPTMYDQWTDCLDKDMRRTERRKRNKERKREEKEQKLMELQFMHATRDDEMRHGGDGMEEEMDGFGSPAFSGSGSGLDQSMTEDGGRAGSERGRYKSSDKGESSGPGGGRGKKGGLLARILKKRNSKLSLAVGGGAGGGGEEDGGEEDKAEGGGAEGGGGEGGGWEGGGDSVAIDIGDGGEDAGEEAAGEGEGAGGGGDAVVGEEAV</sequence>